<evidence type="ECO:0000313" key="5">
    <source>
        <dbReference type="Proteomes" id="UP000265715"/>
    </source>
</evidence>
<dbReference type="EMBL" id="QXDL01000086">
    <property type="protein sequence ID" value="RIH83719.1"/>
    <property type="molecule type" value="Genomic_DNA"/>
</dbReference>
<name>A0A399EKV4_9DEIN</name>
<keyword evidence="5" id="KW-1185">Reference proteome</keyword>
<evidence type="ECO:0000256" key="2">
    <source>
        <dbReference type="ARBA" id="ARBA00023315"/>
    </source>
</evidence>
<evidence type="ECO:0000259" key="3">
    <source>
        <dbReference type="PROSITE" id="PS51186"/>
    </source>
</evidence>
<protein>
    <submittedName>
        <fullName evidence="4">Acetyltransferase (GNAT) domain protein</fullName>
    </submittedName>
</protein>
<dbReference type="InterPro" id="IPR000182">
    <property type="entry name" value="GNAT_dom"/>
</dbReference>
<dbReference type="Gene3D" id="3.40.630.30">
    <property type="match status" value="1"/>
</dbReference>
<proteinExistence type="predicted"/>
<dbReference type="GO" id="GO:0008080">
    <property type="term" value="F:N-acetyltransferase activity"/>
    <property type="evidence" value="ECO:0007669"/>
    <property type="project" value="InterPro"/>
</dbReference>
<gene>
    <name evidence="4" type="ORF">Mterra_02192</name>
</gene>
<dbReference type="InterPro" id="IPR016181">
    <property type="entry name" value="Acyl_CoA_acyltransferase"/>
</dbReference>
<dbReference type="PANTHER" id="PTHR43626">
    <property type="entry name" value="ACYL-COA N-ACYLTRANSFERASE"/>
    <property type="match status" value="1"/>
</dbReference>
<dbReference type="GO" id="GO:0005737">
    <property type="term" value="C:cytoplasm"/>
    <property type="evidence" value="ECO:0007669"/>
    <property type="project" value="TreeGrafter"/>
</dbReference>
<sequence length="134" mass="14907">MDLIYTSSLEGITPEQLEGFFVGWPNPPSPQTHLRILKGSSHVVLALDGERVVGFVNAISDGVLSAYIPLLEVLPPYQGRGVGSELMRRMLEQLEGFYMADLPCEPELAPFYERFGMRRAAGMFLRNYARQAGS</sequence>
<dbReference type="CDD" id="cd04301">
    <property type="entry name" value="NAT_SF"/>
    <property type="match status" value="1"/>
</dbReference>
<organism evidence="4 5">
    <name type="scientific">Calidithermus terrae</name>
    <dbReference type="NCBI Taxonomy" id="1408545"/>
    <lineage>
        <taxon>Bacteria</taxon>
        <taxon>Thermotogati</taxon>
        <taxon>Deinococcota</taxon>
        <taxon>Deinococci</taxon>
        <taxon>Thermales</taxon>
        <taxon>Thermaceae</taxon>
        <taxon>Calidithermus</taxon>
    </lineage>
</organism>
<dbReference type="Pfam" id="PF00583">
    <property type="entry name" value="Acetyltransf_1"/>
    <property type="match status" value="1"/>
</dbReference>
<evidence type="ECO:0000256" key="1">
    <source>
        <dbReference type="ARBA" id="ARBA00022679"/>
    </source>
</evidence>
<reference evidence="4 5" key="1">
    <citation type="submission" date="2018-08" db="EMBL/GenBank/DDBJ databases">
        <title>Meiothermus terrae DSM 26712 genome sequencing project.</title>
        <authorList>
            <person name="Da Costa M.S."/>
            <person name="Albuquerque L."/>
            <person name="Raposo P."/>
            <person name="Froufe H.J.C."/>
            <person name="Barroso C.S."/>
            <person name="Egas C."/>
        </authorList>
    </citation>
    <scope>NUCLEOTIDE SEQUENCE [LARGE SCALE GENOMIC DNA]</scope>
    <source>
        <strain evidence="4 5">DSM 26712</strain>
    </source>
</reference>
<dbReference type="PANTHER" id="PTHR43626:SF4">
    <property type="entry name" value="GCN5-RELATED N-ACETYLTRANSFERASE 2, CHLOROPLASTIC"/>
    <property type="match status" value="1"/>
</dbReference>
<keyword evidence="1 4" id="KW-0808">Transferase</keyword>
<dbReference type="PROSITE" id="PS51186">
    <property type="entry name" value="GNAT"/>
    <property type="match status" value="1"/>
</dbReference>
<accession>A0A399EKV4</accession>
<dbReference type="RefSeq" id="WP_218022924.1">
    <property type="nucleotide sequence ID" value="NZ_QXDL01000086.1"/>
</dbReference>
<dbReference type="InterPro" id="IPR045039">
    <property type="entry name" value="NSI-like"/>
</dbReference>
<dbReference type="Proteomes" id="UP000265715">
    <property type="component" value="Unassembled WGS sequence"/>
</dbReference>
<comment type="caution">
    <text evidence="4">The sequence shown here is derived from an EMBL/GenBank/DDBJ whole genome shotgun (WGS) entry which is preliminary data.</text>
</comment>
<evidence type="ECO:0000313" key="4">
    <source>
        <dbReference type="EMBL" id="RIH83719.1"/>
    </source>
</evidence>
<feature type="domain" description="N-acetyltransferase" evidence="3">
    <location>
        <begin position="1"/>
        <end position="134"/>
    </location>
</feature>
<dbReference type="AlphaFoldDB" id="A0A399EKV4"/>
<keyword evidence="2" id="KW-0012">Acyltransferase</keyword>
<dbReference type="SUPFAM" id="SSF55729">
    <property type="entry name" value="Acyl-CoA N-acyltransferases (Nat)"/>
    <property type="match status" value="1"/>
</dbReference>